<dbReference type="PROSITE" id="PS51733">
    <property type="entry name" value="BPL_LPL_CATALYTIC"/>
    <property type="match status" value="1"/>
</dbReference>
<comment type="function">
    <text evidence="3">Catalyzes the amidotransfer (transamidation) of the octanoyl moiety from octanoyl-GcvH to the lipoyl domain of the E2 subunit of lipoate-dependent enzymes.</text>
</comment>
<evidence type="ECO:0000259" key="4">
    <source>
        <dbReference type="PROSITE" id="PS51733"/>
    </source>
</evidence>
<feature type="site" description="Lowers pKa of active site Cys" evidence="3">
    <location>
        <position position="174"/>
    </location>
</feature>
<organism evidence="5 6">
    <name type="scientific">Terribacillus saccharophilus</name>
    <dbReference type="NCBI Taxonomy" id="361277"/>
    <lineage>
        <taxon>Bacteria</taxon>
        <taxon>Bacillati</taxon>
        <taxon>Bacillota</taxon>
        <taxon>Bacilli</taxon>
        <taxon>Bacillales</taxon>
        <taxon>Bacillaceae</taxon>
        <taxon>Terribacillus</taxon>
    </lineage>
</organism>
<feature type="active site" description="Acyl-thioester intermediate" evidence="3">
    <location>
        <position position="162"/>
    </location>
</feature>
<evidence type="ECO:0000313" key="6">
    <source>
        <dbReference type="Proteomes" id="UP000216475"/>
    </source>
</evidence>
<dbReference type="InterPro" id="IPR024897">
    <property type="entry name" value="LipL"/>
</dbReference>
<feature type="domain" description="BPL/LPL catalytic" evidence="4">
    <location>
        <begin position="58"/>
        <end position="242"/>
    </location>
</feature>
<dbReference type="HAMAP" id="MF_02119">
    <property type="entry name" value="LipL"/>
    <property type="match status" value="1"/>
</dbReference>
<dbReference type="InterPro" id="IPR045864">
    <property type="entry name" value="aa-tRNA-synth_II/BPL/LPL"/>
</dbReference>
<dbReference type="PANTHER" id="PTHR43679">
    <property type="entry name" value="OCTANOYLTRANSFERASE LIPM-RELATED"/>
    <property type="match status" value="1"/>
</dbReference>
<sequence length="290" mass="32387">MYWRFNAIQLKRSAFYVLHTLLKAPEFRIIDHSGEDGQEQAMASFAIDDALAISVGENLAPPTARLWVHDRTIMLGIPDSRLPFIKEGISYLQEKGYKAVVRNSGGLAVLLDKGVVNLSFIFPDAKHIGIHDGYQAMVSFIQYIFQDITNKIEAFEVVGSYCPGTYDLSIDGRKFAGISQRRVKDGSAVQIYLCVDGSGASRAEIVQGFYKRAKKDAETRFTFPDVVPETMASLAELLQVPLTSEQVCKRIVDGLASITVIAPSSEMTVREVQLQQERMKLMRSRNENLQ</sequence>
<comment type="pathway">
    <text evidence="3">Protein modification; protein lipoylation via endogenous pathway; protein N(6)-(lipoyl)lysine from octanoyl-[acyl-carrier-protein].</text>
</comment>
<comment type="miscellaneous">
    <text evidence="3">The reaction proceeds via a thioester-linked acyl-enzyme intermediate.</text>
</comment>
<dbReference type="Pfam" id="PF21948">
    <property type="entry name" value="LplA-B_cat"/>
    <property type="match status" value="1"/>
</dbReference>
<dbReference type="EMBL" id="NPBH01000003">
    <property type="protein sequence ID" value="PAE09467.1"/>
    <property type="molecule type" value="Genomic_DNA"/>
</dbReference>
<comment type="similarity">
    <text evidence="3">Belongs to the octanoyltransferase LipL family.</text>
</comment>
<dbReference type="GO" id="GO:0033819">
    <property type="term" value="F:lipoyl(octanoyl) transferase activity"/>
    <property type="evidence" value="ECO:0007669"/>
    <property type="project" value="InterPro"/>
</dbReference>
<keyword evidence="2 3" id="KW-0012">Acyltransferase</keyword>
<protein>
    <recommendedName>
        <fullName evidence="3">Octanoyl-[GcvH]:protein N-octanoyltransferase</fullName>
        <ecNumber evidence="3">2.3.1.204</ecNumber>
    </recommendedName>
    <alternativeName>
        <fullName evidence="3">Octanoyl-[GcvH]:E2 amidotransferase</fullName>
    </alternativeName>
</protein>
<keyword evidence="1 3" id="KW-0808">Transferase</keyword>
<comment type="catalytic activity">
    <reaction evidence="3">
        <text>N(6)-octanoyl-L-lysyl-[glycine-cleavage complex H protein] + L-lysyl-[lipoyl-carrier protein] = N(6)-octanoyl-L-lysyl-[lipoyl-carrier protein] + L-lysyl-[glycine-cleavage complex H protein]</text>
        <dbReference type="Rhea" id="RHEA:20213"/>
        <dbReference type="Rhea" id="RHEA-COMP:10500"/>
        <dbReference type="Rhea" id="RHEA-COMP:10501"/>
        <dbReference type="Rhea" id="RHEA-COMP:10503"/>
        <dbReference type="Rhea" id="RHEA-COMP:10504"/>
        <dbReference type="ChEBI" id="CHEBI:29969"/>
        <dbReference type="ChEBI" id="CHEBI:78809"/>
        <dbReference type="EC" id="2.3.1.204"/>
    </reaction>
</comment>
<evidence type="ECO:0000256" key="1">
    <source>
        <dbReference type="ARBA" id="ARBA00022679"/>
    </source>
</evidence>
<dbReference type="GO" id="GO:0009249">
    <property type="term" value="P:protein lipoylation"/>
    <property type="evidence" value="ECO:0007669"/>
    <property type="project" value="UniProtKB-UniRule"/>
</dbReference>
<dbReference type="Proteomes" id="UP000216475">
    <property type="component" value="Unassembled WGS sequence"/>
</dbReference>
<gene>
    <name evidence="3" type="primary">lipL</name>
    <name evidence="5" type="ORF">CHI12_00480</name>
</gene>
<proteinExistence type="inferred from homology"/>
<dbReference type="EC" id="2.3.1.204" evidence="3"/>
<accession>A0A268HHV3</accession>
<dbReference type="Gene3D" id="3.30.930.10">
    <property type="entry name" value="Bira Bifunctional Protein, Domain 2"/>
    <property type="match status" value="1"/>
</dbReference>
<evidence type="ECO:0000313" key="5">
    <source>
        <dbReference type="EMBL" id="PAE09467.1"/>
    </source>
</evidence>
<name>A0A268HHV3_9BACI</name>
<dbReference type="CDD" id="cd16443">
    <property type="entry name" value="LplA"/>
    <property type="match status" value="1"/>
</dbReference>
<reference evidence="5 6" key="1">
    <citation type="submission" date="2017-07" db="EMBL/GenBank/DDBJ databases">
        <title>Isolation and whole genome analysis of endospore-forming bacteria from heroin.</title>
        <authorList>
            <person name="Kalinowski J."/>
            <person name="Ahrens B."/>
            <person name="Al-Dilaimi A."/>
            <person name="Winkler A."/>
            <person name="Wibberg D."/>
            <person name="Schleenbecker U."/>
            <person name="Ruckert C."/>
            <person name="Wolfel R."/>
            <person name="Grass G."/>
        </authorList>
    </citation>
    <scope>NUCLEOTIDE SEQUENCE [LARGE SCALE GENOMIC DNA]</scope>
    <source>
        <strain evidence="5 6">7509</strain>
    </source>
</reference>
<dbReference type="InterPro" id="IPR004143">
    <property type="entry name" value="BPL_LPL_catalytic"/>
</dbReference>
<dbReference type="InterPro" id="IPR050664">
    <property type="entry name" value="Octanoyltrans_LipM/LipL"/>
</dbReference>
<dbReference type="AlphaFoldDB" id="A0A268HHV3"/>
<comment type="caution">
    <text evidence="5">The sequence shown here is derived from an EMBL/GenBank/DDBJ whole genome shotgun (WGS) entry which is preliminary data.</text>
</comment>
<dbReference type="GO" id="GO:0009107">
    <property type="term" value="P:lipoate biosynthetic process"/>
    <property type="evidence" value="ECO:0007669"/>
    <property type="project" value="UniProtKB-UniRule"/>
</dbReference>
<dbReference type="PANTHER" id="PTHR43679:SF2">
    <property type="entry name" value="OCTANOYL-[GCVH]:PROTEIN N-OCTANOYLTRANSFERASE"/>
    <property type="match status" value="1"/>
</dbReference>
<dbReference type="SUPFAM" id="SSF55681">
    <property type="entry name" value="Class II aaRS and biotin synthetases"/>
    <property type="match status" value="1"/>
</dbReference>
<evidence type="ECO:0000256" key="3">
    <source>
        <dbReference type="HAMAP-Rule" id="MF_02119"/>
    </source>
</evidence>
<evidence type="ECO:0000256" key="2">
    <source>
        <dbReference type="ARBA" id="ARBA00023315"/>
    </source>
</evidence>